<dbReference type="RefSeq" id="XP_025417673.1">
    <property type="nucleotide sequence ID" value="XM_025561888.1"/>
</dbReference>
<accession>A0A8B8G4D5</accession>
<dbReference type="AlphaFoldDB" id="A0A8B8G4D5"/>
<name>A0A8B8G4D5_9HEMI</name>
<dbReference type="PANTHER" id="PTHR45913">
    <property type="entry name" value="EPM2A-INTERACTING PROTEIN 1"/>
    <property type="match status" value="1"/>
</dbReference>
<dbReference type="PANTHER" id="PTHR45913:SF19">
    <property type="entry name" value="LOW QUALITY PROTEIN: ZINC FINGER BED DOMAIN-CONTAINING PROTEIN 5-LIKE"/>
    <property type="match status" value="1"/>
</dbReference>
<proteinExistence type="predicted"/>
<evidence type="ECO:0000313" key="1">
    <source>
        <dbReference type="Proteomes" id="UP000694846"/>
    </source>
</evidence>
<organism evidence="1 2">
    <name type="scientific">Sipha flava</name>
    <name type="common">yellow sugarcane aphid</name>
    <dbReference type="NCBI Taxonomy" id="143950"/>
    <lineage>
        <taxon>Eukaryota</taxon>
        <taxon>Metazoa</taxon>
        <taxon>Ecdysozoa</taxon>
        <taxon>Arthropoda</taxon>
        <taxon>Hexapoda</taxon>
        <taxon>Insecta</taxon>
        <taxon>Pterygota</taxon>
        <taxon>Neoptera</taxon>
        <taxon>Paraneoptera</taxon>
        <taxon>Hemiptera</taxon>
        <taxon>Sternorrhyncha</taxon>
        <taxon>Aphidomorpha</taxon>
        <taxon>Aphidoidea</taxon>
        <taxon>Aphididae</taxon>
        <taxon>Sipha</taxon>
    </lineage>
</organism>
<dbReference type="Proteomes" id="UP000694846">
    <property type="component" value="Unplaced"/>
</dbReference>
<gene>
    <name evidence="2" type="primary">LOC112688613</name>
</gene>
<sequence length="110" mass="12277">MSEDIEQQVLNTLRNSLMFALQVDESTDISGKAQLLVFVRMVVDDDIIENFFCCKTLPKTTRGEDVFKVLDDHLSSVNLSWNKCIGICTDGTPSMTGSIKGFISLVKKKN</sequence>
<dbReference type="OrthoDB" id="1101576at2759"/>
<protein>
    <submittedName>
        <fullName evidence="2">Protein ZBED8-like</fullName>
    </submittedName>
</protein>
<reference evidence="2" key="1">
    <citation type="submission" date="2025-08" db="UniProtKB">
        <authorList>
            <consortium name="RefSeq"/>
        </authorList>
    </citation>
    <scope>IDENTIFICATION</scope>
    <source>
        <tissue evidence="2">Whole body</tissue>
    </source>
</reference>
<dbReference type="GeneID" id="112688613"/>
<keyword evidence="1" id="KW-1185">Reference proteome</keyword>
<evidence type="ECO:0000313" key="2">
    <source>
        <dbReference type="RefSeq" id="XP_025417673.1"/>
    </source>
</evidence>